<feature type="region of interest" description="Disordered" evidence="1">
    <location>
        <begin position="61"/>
        <end position="87"/>
    </location>
</feature>
<reference evidence="2 3" key="1">
    <citation type="submission" date="2021-05" db="EMBL/GenBank/DDBJ databases">
        <title>Kineosporia and Streptomyces sp. nov. two new marine actinobacteria isolated from Coral.</title>
        <authorList>
            <person name="Buangrab K."/>
            <person name="Sutthacheep M."/>
            <person name="Yeemin T."/>
            <person name="Harunari E."/>
            <person name="Igarashi Y."/>
            <person name="Kanchanasin P."/>
            <person name="Tanasupawat S."/>
            <person name="Phongsopitanun W."/>
        </authorList>
    </citation>
    <scope>NUCLEOTIDE SEQUENCE [LARGE SCALE GENOMIC DNA]</scope>
    <source>
        <strain evidence="2 3">J2-2</strain>
    </source>
</reference>
<feature type="compositionally biased region" description="Basic and acidic residues" evidence="1">
    <location>
        <begin position="63"/>
        <end position="73"/>
    </location>
</feature>
<sequence>MDRLPPESHFKTDARDAMDPAVYREALGPAESWGRWSSSDHLAAAQVDALRRIEWLLATVNSEKGKAPKHPDPVPRPGVSGGLLGSGLVTSGSESLQVIAELKARQRAMGAEPKPDQVQAVLDEMMGGGSDE</sequence>
<dbReference type="RefSeq" id="WP_214158178.1">
    <property type="nucleotide sequence ID" value="NZ_JAHBAY010000010.1"/>
</dbReference>
<organism evidence="2 3">
    <name type="scientific">Kineosporia corallincola</name>
    <dbReference type="NCBI Taxonomy" id="2835133"/>
    <lineage>
        <taxon>Bacteria</taxon>
        <taxon>Bacillati</taxon>
        <taxon>Actinomycetota</taxon>
        <taxon>Actinomycetes</taxon>
        <taxon>Kineosporiales</taxon>
        <taxon>Kineosporiaceae</taxon>
        <taxon>Kineosporia</taxon>
    </lineage>
</organism>
<comment type="caution">
    <text evidence="2">The sequence shown here is derived from an EMBL/GenBank/DDBJ whole genome shotgun (WGS) entry which is preliminary data.</text>
</comment>
<accession>A0ABS5TL30</accession>
<name>A0ABS5TL30_9ACTN</name>
<dbReference type="EMBL" id="JAHBAY010000010">
    <property type="protein sequence ID" value="MBT0771807.1"/>
    <property type="molecule type" value="Genomic_DNA"/>
</dbReference>
<evidence type="ECO:0000313" key="2">
    <source>
        <dbReference type="EMBL" id="MBT0771807.1"/>
    </source>
</evidence>
<proteinExistence type="predicted"/>
<evidence type="ECO:0008006" key="4">
    <source>
        <dbReference type="Google" id="ProtNLM"/>
    </source>
</evidence>
<gene>
    <name evidence="2" type="ORF">KIH74_22895</name>
</gene>
<keyword evidence="3" id="KW-1185">Reference proteome</keyword>
<evidence type="ECO:0000313" key="3">
    <source>
        <dbReference type="Proteomes" id="UP001197247"/>
    </source>
</evidence>
<evidence type="ECO:0000256" key="1">
    <source>
        <dbReference type="SAM" id="MobiDB-lite"/>
    </source>
</evidence>
<protein>
    <recommendedName>
        <fullName evidence="4">Terminase small subunit</fullName>
    </recommendedName>
</protein>
<dbReference type="Proteomes" id="UP001197247">
    <property type="component" value="Unassembled WGS sequence"/>
</dbReference>